<accession>W1N280</accession>
<dbReference type="PANTHER" id="PTHR45953:SF1">
    <property type="entry name" value="IDURONATE 2-SULFATASE"/>
    <property type="match status" value="1"/>
</dbReference>
<dbReference type="RefSeq" id="WP_021819642.1">
    <property type="nucleotide sequence ID" value="NZ_AVBC01000039.1"/>
</dbReference>
<comment type="caution">
    <text evidence="5">The sequence shown here is derived from an EMBL/GenBank/DDBJ whole genome shotgun (WGS) entry which is preliminary data.</text>
</comment>
<evidence type="ECO:0000256" key="2">
    <source>
        <dbReference type="ARBA" id="ARBA00022801"/>
    </source>
</evidence>
<dbReference type="GO" id="GO:0005737">
    <property type="term" value="C:cytoplasm"/>
    <property type="evidence" value="ECO:0007669"/>
    <property type="project" value="TreeGrafter"/>
</dbReference>
<proteinExistence type="predicted"/>
<keyword evidence="2" id="KW-0378">Hydrolase</keyword>
<keyword evidence="1" id="KW-0479">Metal-binding</keyword>
<dbReference type="GO" id="GO:0008484">
    <property type="term" value="F:sulfuric ester hydrolase activity"/>
    <property type="evidence" value="ECO:0007669"/>
    <property type="project" value="TreeGrafter"/>
</dbReference>
<protein>
    <recommendedName>
        <fullName evidence="4">Sulfatase N-terminal domain-containing protein</fullName>
    </recommendedName>
</protein>
<reference evidence="5 6" key="1">
    <citation type="submission" date="2013-08" db="EMBL/GenBank/DDBJ databases">
        <title>draft genome of Halomonas huanghegensis, strain BJGMM-B45T.</title>
        <authorList>
            <person name="Miao C."/>
            <person name="Wan Y."/>
            <person name="Jin W."/>
        </authorList>
    </citation>
    <scope>NUCLEOTIDE SEQUENCE [LARGE SCALE GENOMIC DNA]</scope>
    <source>
        <strain evidence="5 6">BJGMM-B45</strain>
    </source>
</reference>
<feature type="domain" description="Sulfatase N-terminal" evidence="4">
    <location>
        <begin position="6"/>
        <end position="355"/>
    </location>
</feature>
<evidence type="ECO:0000256" key="3">
    <source>
        <dbReference type="SAM" id="MobiDB-lite"/>
    </source>
</evidence>
<dbReference type="InterPro" id="IPR000917">
    <property type="entry name" value="Sulfatase_N"/>
</dbReference>
<evidence type="ECO:0000313" key="5">
    <source>
        <dbReference type="EMBL" id="ERL49598.1"/>
    </source>
</evidence>
<dbReference type="EMBL" id="AVBC01000039">
    <property type="protein sequence ID" value="ERL49598.1"/>
    <property type="molecule type" value="Genomic_DNA"/>
</dbReference>
<dbReference type="eggNOG" id="COG3119">
    <property type="taxonomic scope" value="Bacteria"/>
</dbReference>
<dbReference type="Proteomes" id="UP000019113">
    <property type="component" value="Unassembled WGS sequence"/>
</dbReference>
<dbReference type="SUPFAM" id="SSF53649">
    <property type="entry name" value="Alkaline phosphatase-like"/>
    <property type="match status" value="1"/>
</dbReference>
<dbReference type="PATRIC" id="fig|1178482.3.peg.2692"/>
<dbReference type="STRING" id="1178482.AR456_01895"/>
<dbReference type="Pfam" id="PF00884">
    <property type="entry name" value="Sulfatase"/>
    <property type="match status" value="1"/>
</dbReference>
<sequence length="494" mass="56267">MSFNKPNVLFISVDQWPAQLLGCAGHSAIETPTLDRLAEVGTRFTNCYAETPICIPSRRSMMTGASSRLHGDREFQPDLPMPRHLPTLAQCFRDQGYQAYAVGKLHVYPPRDRIGFDDVWLSEEGRGQLGGPDDYEMFLADEGFVGQQFLHGMSNNEYEWRSWHLPEHTHVTSWTTRTAARMIKRRDPTRPGFWHVSYTPPHPPIVPLASYMERYTRREMPSPLVSDWSRDIEQLPYVLRAVREYWRSLPPIQHADMLRAFLALCTHIDHQIRILIGTLREEGLLDNTVLCFTGDHGDMLGDHGLYAKRLMYEGSAKVPMIMVDVRHGTRLEAGGVDQRLMGLQDIMPSLLELAGLPVPEGLDGISVLSEQRRNIFYGESLTGVRASRMVRDARYKLIWYPAGNHFQLFDLEEDPQETIDLVSDTRLEPVVARLKDALRERLYGSDLEWVEGDCLVGVEALAPERHDNRQLSGQRGLHYPELPKADPSVAVGSW</sequence>
<dbReference type="GO" id="GO:0046872">
    <property type="term" value="F:metal ion binding"/>
    <property type="evidence" value="ECO:0007669"/>
    <property type="project" value="UniProtKB-KW"/>
</dbReference>
<gene>
    <name evidence="5" type="ORF">BJB45_00335</name>
</gene>
<keyword evidence="6" id="KW-1185">Reference proteome</keyword>
<evidence type="ECO:0000313" key="6">
    <source>
        <dbReference type="Proteomes" id="UP000019113"/>
    </source>
</evidence>
<dbReference type="OrthoDB" id="9803751at2"/>
<evidence type="ECO:0000259" key="4">
    <source>
        <dbReference type="Pfam" id="PF00884"/>
    </source>
</evidence>
<dbReference type="PANTHER" id="PTHR45953">
    <property type="entry name" value="IDURONATE 2-SULFATASE"/>
    <property type="match status" value="1"/>
</dbReference>
<dbReference type="KEGG" id="hhu:AR456_01895"/>
<dbReference type="InterPro" id="IPR017850">
    <property type="entry name" value="Alkaline_phosphatase_core_sf"/>
</dbReference>
<organism evidence="5 6">
    <name type="scientific">Halomonas huangheensis</name>
    <dbReference type="NCBI Taxonomy" id="1178482"/>
    <lineage>
        <taxon>Bacteria</taxon>
        <taxon>Pseudomonadati</taxon>
        <taxon>Pseudomonadota</taxon>
        <taxon>Gammaproteobacteria</taxon>
        <taxon>Oceanospirillales</taxon>
        <taxon>Halomonadaceae</taxon>
        <taxon>Halomonas</taxon>
    </lineage>
</organism>
<name>W1N280_9GAMM</name>
<evidence type="ECO:0000256" key="1">
    <source>
        <dbReference type="ARBA" id="ARBA00022723"/>
    </source>
</evidence>
<dbReference type="AlphaFoldDB" id="W1N280"/>
<feature type="region of interest" description="Disordered" evidence="3">
    <location>
        <begin position="467"/>
        <end position="494"/>
    </location>
</feature>
<dbReference type="Gene3D" id="3.40.720.10">
    <property type="entry name" value="Alkaline Phosphatase, subunit A"/>
    <property type="match status" value="1"/>
</dbReference>